<keyword evidence="2" id="KW-1185">Reference proteome</keyword>
<evidence type="ECO:0008006" key="3">
    <source>
        <dbReference type="Google" id="ProtNLM"/>
    </source>
</evidence>
<dbReference type="Pfam" id="PF10014">
    <property type="entry name" value="2OG-Fe_Oxy_2"/>
    <property type="match status" value="1"/>
</dbReference>
<dbReference type="Gene3D" id="2.60.120.620">
    <property type="entry name" value="q2cbj1_9rhob like domain"/>
    <property type="match status" value="1"/>
</dbReference>
<dbReference type="RefSeq" id="WP_042529017.1">
    <property type="nucleotide sequence ID" value="NZ_CDGG01000001.1"/>
</dbReference>
<evidence type="ECO:0000313" key="1">
    <source>
        <dbReference type="EMBL" id="CEI80506.1"/>
    </source>
</evidence>
<gene>
    <name evidence="1" type="ORF">BN997_00309</name>
</gene>
<name>A0A0A1MN32_9BACI</name>
<proteinExistence type="predicted"/>
<accession>A0A0A1MN32</accession>
<dbReference type="EMBL" id="CDGG01000001">
    <property type="protein sequence ID" value="CEI80506.1"/>
    <property type="molecule type" value="Genomic_DNA"/>
</dbReference>
<dbReference type="GO" id="GO:0051213">
    <property type="term" value="F:dioxygenase activity"/>
    <property type="evidence" value="ECO:0007669"/>
    <property type="project" value="InterPro"/>
</dbReference>
<organism evidence="1 2">
    <name type="scientific">Oceanobacillus oncorhynchi</name>
    <dbReference type="NCBI Taxonomy" id="545501"/>
    <lineage>
        <taxon>Bacteria</taxon>
        <taxon>Bacillati</taxon>
        <taxon>Bacillota</taxon>
        <taxon>Bacilli</taxon>
        <taxon>Bacillales</taxon>
        <taxon>Bacillaceae</taxon>
        <taxon>Oceanobacillus</taxon>
    </lineage>
</organism>
<evidence type="ECO:0000313" key="2">
    <source>
        <dbReference type="Proteomes" id="UP000040453"/>
    </source>
</evidence>
<dbReference type="STRING" id="545501.BN997_00309"/>
<dbReference type="InterPro" id="IPR018724">
    <property type="entry name" value="2OG-Fe_dioxygenase"/>
</dbReference>
<sequence length="255" mass="29459">MSNLKKNGYARYDLMQQLDYEGIEADYQALLDYFEDLPIDEYAKDLNRYRRYSRALVLPTSGQIEWLPTLTKDGEEYAAYFQGKFNPEYPGSYREFPYIDKEIQNNKLLQKIILFDYQETFWKEEDRIMPIHAGVHFVKLYVENDWDKAVSSPNCFHQDGEPFTFAHLIKRENVKGGTNAIGIPKAAGETFDTVNQDDVIEIFEITKPLESYGVEDSAVSHYVSPIEKGDAEEAGVRSVILIDYQQTVVADVDEE</sequence>
<protein>
    <recommendedName>
        <fullName evidence="3">2OG-Fe dioxygenase family protein</fullName>
    </recommendedName>
</protein>
<dbReference type="Proteomes" id="UP000040453">
    <property type="component" value="Unassembled WGS sequence"/>
</dbReference>
<reference evidence="1 2" key="1">
    <citation type="submission" date="2014-11" db="EMBL/GenBank/DDBJ databases">
        <authorList>
            <person name="Urmite Genomes Urmite Genomes"/>
        </authorList>
    </citation>
    <scope>NUCLEOTIDE SEQUENCE [LARGE SCALE GENOMIC DNA]</scope>
    <source>
        <strain evidence="1 2">Oc5</strain>
    </source>
</reference>
<dbReference type="AlphaFoldDB" id="A0A0A1MN32"/>
<dbReference type="OrthoDB" id="6681382at2"/>